<dbReference type="EMBL" id="KV748473">
    <property type="protein sequence ID" value="OCL15208.1"/>
    <property type="molecule type" value="Genomic_DNA"/>
</dbReference>
<dbReference type="Proteomes" id="UP000250140">
    <property type="component" value="Unassembled WGS sequence"/>
</dbReference>
<feature type="transmembrane region" description="Helical" evidence="7">
    <location>
        <begin position="52"/>
        <end position="73"/>
    </location>
</feature>
<gene>
    <name evidence="9" type="ORF">AOQ84DRAFT_279441</name>
</gene>
<dbReference type="Gene3D" id="1.20.1250.20">
    <property type="entry name" value="MFS general substrate transporter like domains"/>
    <property type="match status" value="1"/>
</dbReference>
<feature type="transmembrane region" description="Helical" evidence="7">
    <location>
        <begin position="430"/>
        <end position="451"/>
    </location>
</feature>
<feature type="transmembrane region" description="Helical" evidence="7">
    <location>
        <begin position="93"/>
        <end position="115"/>
    </location>
</feature>
<keyword evidence="4 7" id="KW-1133">Transmembrane helix</keyword>
<evidence type="ECO:0000256" key="6">
    <source>
        <dbReference type="SAM" id="MobiDB-lite"/>
    </source>
</evidence>
<dbReference type="FunFam" id="1.20.1250.20:FF:000082">
    <property type="entry name" value="MFS multidrug transporter, putative"/>
    <property type="match status" value="1"/>
</dbReference>
<evidence type="ECO:0000259" key="8">
    <source>
        <dbReference type="PROSITE" id="PS50850"/>
    </source>
</evidence>
<evidence type="ECO:0000256" key="4">
    <source>
        <dbReference type="ARBA" id="ARBA00022989"/>
    </source>
</evidence>
<evidence type="ECO:0000313" key="9">
    <source>
        <dbReference type="EMBL" id="OCL15208.1"/>
    </source>
</evidence>
<feature type="transmembrane region" description="Helical" evidence="7">
    <location>
        <begin position="210"/>
        <end position="232"/>
    </location>
</feature>
<name>A0A8E2FFP5_9PEZI</name>
<dbReference type="InterPro" id="IPR020846">
    <property type="entry name" value="MFS_dom"/>
</dbReference>
<sequence length="501" mass="55391">MQVDLEGQRLNQAGVGRDAVSSNDHCSWEGSGNWEGPNDPQNPFNWAPSKKWLVTLTACLITFTVGVNGTAIVSATESINKRFGISYEHSSNSYWTITSWNMGAAIIPLFALPLMESFGIRYSYMMIYLIFVIFIIPQAVAQNFATLIVTRVITGSCAGVLENITGGIISDIWRDGKRKSFAMALYVWSLLAGVSIGPVIGGAISHSMSWRWIFFAQIIFYGACFPLIYLAIPEVRGSVLLGQKAKRIGKLNNKISHAQSKLGKPSLAELSRVAIIRPLRMLFTEWVVFFFMLWSAFCFGTVFLFTQSVAQTYSTNYRWSSFLTGSIQAVVVIGQLFGLLASIYQDSLYFRSASRNTESQFHPIPEARLYLSIPGGFIGLTAGFFWYAWTSFPSLHWILPSIGLALVGFGTFTVVSAVSNYLIDSYSKYAASALAAVAFGENVFAAFLPLASQSMYTNLGFQWASSILGFIALSLSFLPVVLIFYGKSIRERSPFMIEASR</sequence>
<dbReference type="PANTHER" id="PTHR23502:SF52">
    <property type="entry name" value="MULTIDRUG TRANSPORTER, PUTATIVE (AFU_ORTHOLOGUE AFUA_2G17730)-RELATED"/>
    <property type="match status" value="1"/>
</dbReference>
<proteinExistence type="inferred from homology"/>
<dbReference type="PROSITE" id="PS50850">
    <property type="entry name" value="MFS"/>
    <property type="match status" value="1"/>
</dbReference>
<feature type="transmembrane region" description="Helical" evidence="7">
    <location>
        <begin position="326"/>
        <end position="348"/>
    </location>
</feature>
<feature type="transmembrane region" description="Helical" evidence="7">
    <location>
        <begin position="369"/>
        <end position="389"/>
    </location>
</feature>
<dbReference type="GO" id="GO:0005886">
    <property type="term" value="C:plasma membrane"/>
    <property type="evidence" value="ECO:0007669"/>
    <property type="project" value="TreeGrafter"/>
</dbReference>
<feature type="transmembrane region" description="Helical" evidence="7">
    <location>
        <begin position="152"/>
        <end position="173"/>
    </location>
</feature>
<comment type="similarity">
    <text evidence="2">Belongs to the major facilitator superfamily.</text>
</comment>
<evidence type="ECO:0000256" key="5">
    <source>
        <dbReference type="ARBA" id="ARBA00023136"/>
    </source>
</evidence>
<feature type="transmembrane region" description="Helical" evidence="7">
    <location>
        <begin position="286"/>
        <end position="306"/>
    </location>
</feature>
<feature type="transmembrane region" description="Helical" evidence="7">
    <location>
        <begin position="185"/>
        <end position="204"/>
    </location>
</feature>
<dbReference type="AlphaFoldDB" id="A0A8E2FFP5"/>
<dbReference type="SUPFAM" id="SSF103473">
    <property type="entry name" value="MFS general substrate transporter"/>
    <property type="match status" value="1"/>
</dbReference>
<dbReference type="OrthoDB" id="5403280at2759"/>
<dbReference type="Pfam" id="PF07690">
    <property type="entry name" value="MFS_1"/>
    <property type="match status" value="1"/>
</dbReference>
<evidence type="ECO:0000313" key="10">
    <source>
        <dbReference type="Proteomes" id="UP000250140"/>
    </source>
</evidence>
<evidence type="ECO:0000256" key="2">
    <source>
        <dbReference type="ARBA" id="ARBA00008335"/>
    </source>
</evidence>
<feature type="transmembrane region" description="Helical" evidence="7">
    <location>
        <begin position="395"/>
        <end position="418"/>
    </location>
</feature>
<keyword evidence="10" id="KW-1185">Reference proteome</keyword>
<comment type="subcellular location">
    <subcellularLocation>
        <location evidence="1">Membrane</location>
        <topology evidence="1">Multi-pass membrane protein</topology>
    </subcellularLocation>
</comment>
<dbReference type="InterPro" id="IPR011701">
    <property type="entry name" value="MFS"/>
</dbReference>
<feature type="transmembrane region" description="Helical" evidence="7">
    <location>
        <begin position="122"/>
        <end position="140"/>
    </location>
</feature>
<organism evidence="9 10">
    <name type="scientific">Glonium stellatum</name>
    <dbReference type="NCBI Taxonomy" id="574774"/>
    <lineage>
        <taxon>Eukaryota</taxon>
        <taxon>Fungi</taxon>
        <taxon>Dikarya</taxon>
        <taxon>Ascomycota</taxon>
        <taxon>Pezizomycotina</taxon>
        <taxon>Dothideomycetes</taxon>
        <taxon>Pleosporomycetidae</taxon>
        <taxon>Gloniales</taxon>
        <taxon>Gloniaceae</taxon>
        <taxon>Glonium</taxon>
    </lineage>
</organism>
<protein>
    <submittedName>
        <fullName evidence="9">Multidrug transporter</fullName>
    </submittedName>
</protein>
<feature type="domain" description="Major facilitator superfamily (MFS) profile" evidence="8">
    <location>
        <begin position="54"/>
        <end position="491"/>
    </location>
</feature>
<dbReference type="InterPro" id="IPR036259">
    <property type="entry name" value="MFS_trans_sf"/>
</dbReference>
<reference evidence="9 10" key="1">
    <citation type="journal article" date="2016" name="Nat. Commun.">
        <title>Ectomycorrhizal ecology is imprinted in the genome of the dominant symbiotic fungus Cenococcum geophilum.</title>
        <authorList>
            <consortium name="DOE Joint Genome Institute"/>
            <person name="Peter M."/>
            <person name="Kohler A."/>
            <person name="Ohm R.A."/>
            <person name="Kuo A."/>
            <person name="Krutzmann J."/>
            <person name="Morin E."/>
            <person name="Arend M."/>
            <person name="Barry K.W."/>
            <person name="Binder M."/>
            <person name="Choi C."/>
            <person name="Clum A."/>
            <person name="Copeland A."/>
            <person name="Grisel N."/>
            <person name="Haridas S."/>
            <person name="Kipfer T."/>
            <person name="LaButti K."/>
            <person name="Lindquist E."/>
            <person name="Lipzen A."/>
            <person name="Maire R."/>
            <person name="Meier B."/>
            <person name="Mihaltcheva S."/>
            <person name="Molinier V."/>
            <person name="Murat C."/>
            <person name="Poggeler S."/>
            <person name="Quandt C.A."/>
            <person name="Sperisen C."/>
            <person name="Tritt A."/>
            <person name="Tisserant E."/>
            <person name="Crous P.W."/>
            <person name="Henrissat B."/>
            <person name="Nehls U."/>
            <person name="Egli S."/>
            <person name="Spatafora J.W."/>
            <person name="Grigoriev I.V."/>
            <person name="Martin F.M."/>
        </authorList>
    </citation>
    <scope>NUCLEOTIDE SEQUENCE [LARGE SCALE GENOMIC DNA]</scope>
    <source>
        <strain evidence="9 10">CBS 207.34</strain>
    </source>
</reference>
<accession>A0A8E2FFP5</accession>
<feature type="transmembrane region" description="Helical" evidence="7">
    <location>
        <begin position="463"/>
        <end position="486"/>
    </location>
</feature>
<dbReference type="GO" id="GO:0022857">
    <property type="term" value="F:transmembrane transporter activity"/>
    <property type="evidence" value="ECO:0007669"/>
    <property type="project" value="InterPro"/>
</dbReference>
<keyword evidence="3 7" id="KW-0812">Transmembrane</keyword>
<keyword evidence="5 7" id="KW-0472">Membrane</keyword>
<evidence type="ECO:0000256" key="7">
    <source>
        <dbReference type="SAM" id="Phobius"/>
    </source>
</evidence>
<evidence type="ECO:0000256" key="1">
    <source>
        <dbReference type="ARBA" id="ARBA00004141"/>
    </source>
</evidence>
<evidence type="ECO:0000256" key="3">
    <source>
        <dbReference type="ARBA" id="ARBA00022692"/>
    </source>
</evidence>
<feature type="region of interest" description="Disordered" evidence="6">
    <location>
        <begin position="14"/>
        <end position="40"/>
    </location>
</feature>
<dbReference type="PANTHER" id="PTHR23502">
    <property type="entry name" value="MAJOR FACILITATOR SUPERFAMILY"/>
    <property type="match status" value="1"/>
</dbReference>